<dbReference type="PROSITE" id="PS00061">
    <property type="entry name" value="ADH_SHORT"/>
    <property type="match status" value="1"/>
</dbReference>
<dbReference type="GO" id="GO:0052588">
    <property type="term" value="F:diacetyl reductase ((S)-acetoin forming) (NAD+) activity"/>
    <property type="evidence" value="ECO:0007669"/>
    <property type="project" value="UniProtKB-EC"/>
</dbReference>
<gene>
    <name evidence="3" type="ORF">HNP73_000364</name>
</gene>
<dbReference type="Gene3D" id="3.40.50.720">
    <property type="entry name" value="NAD(P)-binding Rossmann-like Domain"/>
    <property type="match status" value="1"/>
</dbReference>
<dbReference type="EC" id="1.1.1.76" evidence="3"/>
<dbReference type="PRINTS" id="PR00081">
    <property type="entry name" value="GDHRDH"/>
</dbReference>
<dbReference type="SUPFAM" id="SSF51735">
    <property type="entry name" value="NAD(P)-binding Rossmann-fold domains"/>
    <property type="match status" value="1"/>
</dbReference>
<proteinExistence type="inferred from homology"/>
<dbReference type="InterPro" id="IPR002347">
    <property type="entry name" value="SDR_fam"/>
</dbReference>
<dbReference type="SMART" id="SM00822">
    <property type="entry name" value="PKS_KR"/>
    <property type="match status" value="1"/>
</dbReference>
<dbReference type="NCBIfam" id="NF005559">
    <property type="entry name" value="PRK07231.1"/>
    <property type="match status" value="1"/>
</dbReference>
<dbReference type="GO" id="GO:0030497">
    <property type="term" value="P:fatty acid elongation"/>
    <property type="evidence" value="ECO:0007669"/>
    <property type="project" value="TreeGrafter"/>
</dbReference>
<comment type="similarity">
    <text evidence="1">Belongs to the short-chain dehydrogenases/reductases (SDR) family.</text>
</comment>
<dbReference type="Pfam" id="PF13561">
    <property type="entry name" value="adh_short_C2"/>
    <property type="match status" value="1"/>
</dbReference>
<comment type="caution">
    <text evidence="3">The sequence shown here is derived from an EMBL/GenBank/DDBJ whole genome shotgun (WGS) entry which is preliminary data.</text>
</comment>
<keyword evidence="3" id="KW-0560">Oxidoreductase</keyword>
<dbReference type="FunFam" id="3.40.50.720:FF:000084">
    <property type="entry name" value="Short-chain dehydrogenase reductase"/>
    <property type="match status" value="1"/>
</dbReference>
<evidence type="ECO:0000313" key="4">
    <source>
        <dbReference type="Proteomes" id="UP000549457"/>
    </source>
</evidence>
<name>A0A840SLV9_9RHOB</name>
<dbReference type="EC" id="1.1.1.-" evidence="3"/>
<dbReference type="InterPro" id="IPR036291">
    <property type="entry name" value="NAD(P)-bd_dom_sf"/>
</dbReference>
<protein>
    <submittedName>
        <fullName evidence="3">Meso-butanediol dehydrogenase/(S,S)-butanediol dehydrogenase/diacetyl reductase</fullName>
        <ecNumber evidence="3">1.1.1.-</ecNumber>
        <ecNumber evidence="3">1.1.1.304</ecNumber>
        <ecNumber evidence="3">1.1.1.76</ecNumber>
    </submittedName>
</protein>
<sequence>MTEALNGRSVIVTGAGRGIGAAMAKAMAAAGGRLTIADIDGSTAEAVAAEIRADGGKAIAVEADVTSRAAVQAMIAAAVAAHGRLDVIFNNAGIAQTRPFLAITEEDWRRVMDVNGLGVLIGMQEAVKQFQSQGKDATGFGGRIVNTASIAGKQGYEPLAHYCASKFGVVALTQAAARAFGKDGISANCICPGVVATEMWKVIDKGFKDEGLTGRDGEAFETFSAGILLGRPSAADDLAGVAVFLASPASDYMTGQSLVVDGGMVFV</sequence>
<dbReference type="EC" id="1.1.1.304" evidence="3"/>
<dbReference type="EMBL" id="JACHFM010000001">
    <property type="protein sequence ID" value="MBB5220443.1"/>
    <property type="molecule type" value="Genomic_DNA"/>
</dbReference>
<dbReference type="PANTHER" id="PTHR42760:SF40">
    <property type="entry name" value="3-OXOACYL-[ACYL-CARRIER-PROTEIN] REDUCTASE, CHLOROPLASTIC"/>
    <property type="match status" value="1"/>
</dbReference>
<dbReference type="InterPro" id="IPR020904">
    <property type="entry name" value="Sc_DH/Rdtase_CS"/>
</dbReference>
<dbReference type="RefSeq" id="WP_184146536.1">
    <property type="nucleotide sequence ID" value="NZ_JACHFM010000001.1"/>
</dbReference>
<dbReference type="PRINTS" id="PR00080">
    <property type="entry name" value="SDRFAMILY"/>
</dbReference>
<evidence type="ECO:0000313" key="3">
    <source>
        <dbReference type="EMBL" id="MBB5220443.1"/>
    </source>
</evidence>
<reference evidence="3 4" key="1">
    <citation type="submission" date="2020-08" db="EMBL/GenBank/DDBJ databases">
        <title>Genomic Encyclopedia of Type Strains, Phase IV (KMG-IV): sequencing the most valuable type-strain genomes for metagenomic binning, comparative biology and taxonomic classification.</title>
        <authorList>
            <person name="Goeker M."/>
        </authorList>
    </citation>
    <scope>NUCLEOTIDE SEQUENCE [LARGE SCALE GENOMIC DNA]</scope>
    <source>
        <strain evidence="3 4">DSM 101730</strain>
    </source>
</reference>
<dbReference type="InterPro" id="IPR057326">
    <property type="entry name" value="KR_dom"/>
</dbReference>
<dbReference type="GO" id="GO:0047512">
    <property type="term" value="F:(S,S)-butanediol dehydrogenase activity"/>
    <property type="evidence" value="ECO:0007669"/>
    <property type="project" value="UniProtKB-EC"/>
</dbReference>
<dbReference type="PANTHER" id="PTHR42760">
    <property type="entry name" value="SHORT-CHAIN DEHYDROGENASES/REDUCTASES FAMILY MEMBER"/>
    <property type="match status" value="1"/>
</dbReference>
<dbReference type="AlphaFoldDB" id="A0A840SLV9"/>
<feature type="domain" description="Ketoreductase" evidence="2">
    <location>
        <begin position="8"/>
        <end position="193"/>
    </location>
</feature>
<keyword evidence="4" id="KW-1185">Reference proteome</keyword>
<accession>A0A840SLV9</accession>
<dbReference type="Proteomes" id="UP000549457">
    <property type="component" value="Unassembled WGS sequence"/>
</dbReference>
<organism evidence="3 4">
    <name type="scientific">Amaricoccus macauensis</name>
    <dbReference type="NCBI Taxonomy" id="57001"/>
    <lineage>
        <taxon>Bacteria</taxon>
        <taxon>Pseudomonadati</taxon>
        <taxon>Pseudomonadota</taxon>
        <taxon>Alphaproteobacteria</taxon>
        <taxon>Rhodobacterales</taxon>
        <taxon>Paracoccaceae</taxon>
        <taxon>Amaricoccus</taxon>
    </lineage>
</organism>
<evidence type="ECO:0000259" key="2">
    <source>
        <dbReference type="SMART" id="SM00822"/>
    </source>
</evidence>
<evidence type="ECO:0000256" key="1">
    <source>
        <dbReference type="ARBA" id="ARBA00006484"/>
    </source>
</evidence>